<dbReference type="OrthoDB" id="7361514at2"/>
<gene>
    <name evidence="1" type="ORF">SAMN04244559_02969</name>
</gene>
<dbReference type="Proteomes" id="UP000182983">
    <property type="component" value="Unassembled WGS sequence"/>
</dbReference>
<evidence type="ECO:0000313" key="2">
    <source>
        <dbReference type="Proteomes" id="UP000182983"/>
    </source>
</evidence>
<accession>A0A1H6J3J4</accession>
<organism evidence="1 2">
    <name type="scientific">Magnetospirillum fulvum</name>
    <name type="common">Rhodospirillum fulvum</name>
    <dbReference type="NCBI Taxonomy" id="1082"/>
    <lineage>
        <taxon>Bacteria</taxon>
        <taxon>Pseudomonadati</taxon>
        <taxon>Pseudomonadota</taxon>
        <taxon>Alphaproteobacteria</taxon>
        <taxon>Rhodospirillales</taxon>
        <taxon>Rhodospirillaceae</taxon>
        <taxon>Magnetospirillum</taxon>
    </lineage>
</organism>
<sequence>MDDSTAKMVAEAYDETFSESLAQGRPPDVAHREGVTAAAMFLASMTGQDDSVAIAEVEKLGLAPQ</sequence>
<proteinExistence type="predicted"/>
<protein>
    <submittedName>
        <fullName evidence="1">Uncharacterized protein</fullName>
    </submittedName>
</protein>
<dbReference type="AlphaFoldDB" id="A0A1H6J3J4"/>
<dbReference type="RefSeq" id="WP_074769946.1">
    <property type="nucleotide sequence ID" value="NZ_FNWO01000014.1"/>
</dbReference>
<keyword evidence="2" id="KW-1185">Reference proteome</keyword>
<reference evidence="2" key="1">
    <citation type="submission" date="2016-10" db="EMBL/GenBank/DDBJ databases">
        <authorList>
            <person name="Varghese N."/>
            <person name="Submissions S."/>
        </authorList>
    </citation>
    <scope>NUCLEOTIDE SEQUENCE [LARGE SCALE GENOMIC DNA]</scope>
    <source>
        <strain evidence="2">DSM 13234</strain>
    </source>
</reference>
<dbReference type="EMBL" id="FNWO01000014">
    <property type="protein sequence ID" value="SEH56464.1"/>
    <property type="molecule type" value="Genomic_DNA"/>
</dbReference>
<evidence type="ECO:0000313" key="1">
    <source>
        <dbReference type="EMBL" id="SEH56464.1"/>
    </source>
</evidence>
<name>A0A1H6J3J4_MAGFU</name>